<evidence type="ECO:0000313" key="4">
    <source>
        <dbReference type="WBParaSite" id="DME_0000366901-mRNA-1"/>
    </source>
</evidence>
<protein>
    <submittedName>
        <fullName evidence="4">Secreted protein</fullName>
    </submittedName>
</protein>
<organism evidence="2 4">
    <name type="scientific">Dracunculus medinensis</name>
    <name type="common">Guinea worm</name>
    <dbReference type="NCBI Taxonomy" id="318479"/>
    <lineage>
        <taxon>Eukaryota</taxon>
        <taxon>Metazoa</taxon>
        <taxon>Ecdysozoa</taxon>
        <taxon>Nematoda</taxon>
        <taxon>Chromadorea</taxon>
        <taxon>Rhabditida</taxon>
        <taxon>Spirurina</taxon>
        <taxon>Dracunculoidea</taxon>
        <taxon>Dracunculidae</taxon>
        <taxon>Dracunculus</taxon>
    </lineage>
</organism>
<sequence>MGIMITSARCSIMQSFFNATRCVRTPMIPYNACRFLSTNKDDIVVTERLSDAKGKRAACLAKIYLIYLKMQIMRELLVMKNF</sequence>
<accession>A0A0N4U9B8</accession>
<evidence type="ECO:0000313" key="3">
    <source>
        <dbReference type="Proteomes" id="UP000274756"/>
    </source>
</evidence>
<dbReference type="WBParaSite" id="DME_0000366901-mRNA-1">
    <property type="protein sequence ID" value="DME_0000366901-mRNA-1"/>
    <property type="gene ID" value="DME_0000366901"/>
</dbReference>
<gene>
    <name evidence="1" type="ORF">DME_LOCUS7674</name>
</gene>
<evidence type="ECO:0000313" key="1">
    <source>
        <dbReference type="EMBL" id="VDN57701.1"/>
    </source>
</evidence>
<proteinExistence type="predicted"/>
<keyword evidence="3" id="KW-1185">Reference proteome</keyword>
<name>A0A0N4U9B8_DRAME</name>
<reference evidence="4" key="1">
    <citation type="submission" date="2017-02" db="UniProtKB">
        <authorList>
            <consortium name="WormBaseParasite"/>
        </authorList>
    </citation>
    <scope>IDENTIFICATION</scope>
</reference>
<dbReference type="AlphaFoldDB" id="A0A0N4U9B8"/>
<evidence type="ECO:0000313" key="2">
    <source>
        <dbReference type="Proteomes" id="UP000038040"/>
    </source>
</evidence>
<dbReference type="Proteomes" id="UP000274756">
    <property type="component" value="Unassembled WGS sequence"/>
</dbReference>
<dbReference type="Proteomes" id="UP000038040">
    <property type="component" value="Unplaced"/>
</dbReference>
<reference evidence="1 3" key="2">
    <citation type="submission" date="2018-11" db="EMBL/GenBank/DDBJ databases">
        <authorList>
            <consortium name="Pathogen Informatics"/>
        </authorList>
    </citation>
    <scope>NUCLEOTIDE SEQUENCE [LARGE SCALE GENOMIC DNA]</scope>
</reference>
<dbReference type="EMBL" id="UYYG01001162">
    <property type="protein sequence ID" value="VDN57701.1"/>
    <property type="molecule type" value="Genomic_DNA"/>
</dbReference>